<keyword evidence="3" id="KW-1185">Reference proteome</keyword>
<keyword evidence="1" id="KW-0812">Transmembrane</keyword>
<keyword evidence="1" id="KW-1133">Transmembrane helix</keyword>
<reference evidence="2 3" key="1">
    <citation type="submission" date="2021-03" db="EMBL/GenBank/DDBJ databases">
        <title>Genomic Encyclopedia of Type Strains, Phase IV (KMG-IV): sequencing the most valuable type-strain genomes for metagenomic binning, comparative biology and taxonomic classification.</title>
        <authorList>
            <person name="Goeker M."/>
        </authorList>
    </citation>
    <scope>NUCLEOTIDE SEQUENCE [LARGE SCALE GENOMIC DNA]</scope>
    <source>
        <strain evidence="2 3">DSM 27512</strain>
    </source>
</reference>
<protein>
    <submittedName>
        <fullName evidence="2">Energy-coupling factor transport system substrate-specific component</fullName>
    </submittedName>
</protein>
<gene>
    <name evidence="2" type="ORF">J2Z35_000700</name>
</gene>
<keyword evidence="1" id="KW-0472">Membrane</keyword>
<evidence type="ECO:0000313" key="3">
    <source>
        <dbReference type="Proteomes" id="UP001314903"/>
    </source>
</evidence>
<sequence length="178" mass="19527">MKRNTGELTFMALMASALLVGGYMLYILSKTIPLPGSKFLVMAPYLSLVMYLSLKHTRRPWTMTIISTVFGIVISIFSLFMGIAIIGAGIFSDLTGLIIPNHYSTERSIKIASSSYAFWSFAVSLFITDFVTGNILYGVFGPITFIFMGVLIFSLGYLGTLFGGITSLRIKKGGEVRD</sequence>
<accession>A0ABS4KGK1</accession>
<dbReference type="RefSeq" id="WP_209659382.1">
    <property type="nucleotide sequence ID" value="NZ_JAGGLI010000005.1"/>
</dbReference>
<feature type="transmembrane region" description="Helical" evidence="1">
    <location>
        <begin position="66"/>
        <end position="91"/>
    </location>
</feature>
<feature type="transmembrane region" description="Helical" evidence="1">
    <location>
        <begin position="7"/>
        <end position="28"/>
    </location>
</feature>
<organism evidence="2 3">
    <name type="scientific">Acetoanaerobium pronyense</name>
    <dbReference type="NCBI Taxonomy" id="1482736"/>
    <lineage>
        <taxon>Bacteria</taxon>
        <taxon>Bacillati</taxon>
        <taxon>Bacillota</taxon>
        <taxon>Clostridia</taxon>
        <taxon>Peptostreptococcales</taxon>
        <taxon>Filifactoraceae</taxon>
        <taxon>Acetoanaerobium</taxon>
    </lineage>
</organism>
<feature type="transmembrane region" description="Helical" evidence="1">
    <location>
        <begin position="135"/>
        <end position="158"/>
    </location>
</feature>
<comment type="caution">
    <text evidence="2">The sequence shown here is derived from an EMBL/GenBank/DDBJ whole genome shotgun (WGS) entry which is preliminary data.</text>
</comment>
<dbReference type="EMBL" id="JAGGLI010000005">
    <property type="protein sequence ID" value="MBP2026908.1"/>
    <property type="molecule type" value="Genomic_DNA"/>
</dbReference>
<feature type="transmembrane region" description="Helical" evidence="1">
    <location>
        <begin position="111"/>
        <end position="128"/>
    </location>
</feature>
<proteinExistence type="predicted"/>
<feature type="transmembrane region" description="Helical" evidence="1">
    <location>
        <begin position="34"/>
        <end position="54"/>
    </location>
</feature>
<evidence type="ECO:0000256" key="1">
    <source>
        <dbReference type="SAM" id="Phobius"/>
    </source>
</evidence>
<name>A0ABS4KGK1_9FIRM</name>
<dbReference type="Proteomes" id="UP001314903">
    <property type="component" value="Unassembled WGS sequence"/>
</dbReference>
<evidence type="ECO:0000313" key="2">
    <source>
        <dbReference type="EMBL" id="MBP2026908.1"/>
    </source>
</evidence>